<evidence type="ECO:0000313" key="1">
    <source>
        <dbReference type="EMBL" id="KJZ82485.1"/>
    </source>
</evidence>
<dbReference type="PATRIC" id="fig|556287.9.peg.91"/>
<sequence length="48" mass="5706">MQRRGFKKYLKSSIFLIQAFAYPYFYSSDQKVFFLSNIATKAMMDPLL</sequence>
<dbReference type="Proteomes" id="UP000033731">
    <property type="component" value="Unassembled WGS sequence"/>
</dbReference>
<evidence type="ECO:0000313" key="2">
    <source>
        <dbReference type="Proteomes" id="UP000033731"/>
    </source>
</evidence>
<name>A0A0F4VMH6_9HYPH</name>
<accession>A0A0F4VMH6</accession>
<protein>
    <submittedName>
        <fullName evidence="1">Uncharacterized protein</fullName>
    </submittedName>
</protein>
<comment type="caution">
    <text evidence="1">The sequence shown here is derived from an EMBL/GenBank/DDBJ whole genome shotgun (WGS) entry which is preliminary data.</text>
</comment>
<keyword evidence="2" id="KW-1185">Reference proteome</keyword>
<proteinExistence type="predicted"/>
<gene>
    <name evidence="1" type="ORF">DJ66_0092</name>
</gene>
<organism evidence="1 2">
    <name type="scientific">Candidatus Liberibacter solanacearum</name>
    <dbReference type="NCBI Taxonomy" id="556287"/>
    <lineage>
        <taxon>Bacteria</taxon>
        <taxon>Pseudomonadati</taxon>
        <taxon>Pseudomonadota</taxon>
        <taxon>Alphaproteobacteria</taxon>
        <taxon>Hyphomicrobiales</taxon>
        <taxon>Rhizobiaceae</taxon>
        <taxon>Liberibacter</taxon>
    </lineage>
</organism>
<dbReference type="EMBL" id="JMTK01000001">
    <property type="protein sequence ID" value="KJZ82485.1"/>
    <property type="molecule type" value="Genomic_DNA"/>
</dbReference>
<reference evidence="1 2" key="1">
    <citation type="journal article" date="2015" name="Phytopathology">
        <title>Genomes of Candidatus Liberibacter solanacearum haplotype A from New Zealand and the USA suggest significant genome plasticity in the species.</title>
        <authorList>
            <person name="Thompson S.M."/>
            <person name="Johnson C.P."/>
            <person name="Lu A.Y."/>
            <person name="Frampton R.A."/>
            <person name="Sullivan K.L."/>
            <person name="Fiers M.W."/>
            <person name="Crowhurst R.N."/>
            <person name="Pitman A.R."/>
            <person name="Scott I."/>
            <person name="Gudmestad N.C."/>
            <person name="Smith G.R."/>
        </authorList>
    </citation>
    <scope>NUCLEOTIDE SEQUENCE [LARGE SCALE GENOMIC DNA]</scope>
    <source>
        <strain evidence="1 2">LsoNZ1</strain>
    </source>
</reference>
<dbReference type="AlphaFoldDB" id="A0A0F4VMH6"/>